<sequence length="166" mass="18299">MTAYSATLPGAENGITETATHGAISERTLKGRPVSVLQYPGAKTVQCVEEQVSDLLPLALHALSRYPEYESSPLFMLHCDFADKKANDDARLTDFLQQHEGESLVWMPVAANASLLISALKQVLPSKSDSRLRDMTLLYVGDAGLREVLQQLAEKCGMKFCFQAFY</sequence>
<dbReference type="RefSeq" id="WP_068436622.1">
    <property type="nucleotide sequence ID" value="NZ_FTOH01000001.1"/>
</dbReference>
<dbReference type="Proteomes" id="UP000185639">
    <property type="component" value="Unassembled WGS sequence"/>
</dbReference>
<name>A0A1N7IUX0_9GAMM</name>
<protein>
    <submittedName>
        <fullName evidence="1">Uncharacterized protein</fullName>
    </submittedName>
</protein>
<dbReference type="STRING" id="484498.SAMN05421686_10119"/>
<organism evidence="1 2">
    <name type="scientific">Thalassolituus maritimus</name>
    <dbReference type="NCBI Taxonomy" id="484498"/>
    <lineage>
        <taxon>Bacteria</taxon>
        <taxon>Pseudomonadati</taxon>
        <taxon>Pseudomonadota</taxon>
        <taxon>Gammaproteobacteria</taxon>
        <taxon>Oceanospirillales</taxon>
        <taxon>Oceanospirillaceae</taxon>
        <taxon>Thalassolituus</taxon>
    </lineage>
</organism>
<evidence type="ECO:0000313" key="2">
    <source>
        <dbReference type="Proteomes" id="UP000185639"/>
    </source>
</evidence>
<dbReference type="AlphaFoldDB" id="A0A1N7IUX0"/>
<dbReference type="OrthoDB" id="9813987at2"/>
<reference evidence="2" key="1">
    <citation type="submission" date="2017-01" db="EMBL/GenBank/DDBJ databases">
        <authorList>
            <person name="Varghese N."/>
            <person name="Submissions S."/>
        </authorList>
    </citation>
    <scope>NUCLEOTIDE SEQUENCE [LARGE SCALE GENOMIC DNA]</scope>
    <source>
        <strain evidence="2">DSM 24913</strain>
    </source>
</reference>
<gene>
    <name evidence="1" type="ORF">SAMN05421686_10119</name>
</gene>
<dbReference type="EMBL" id="FTOH01000001">
    <property type="protein sequence ID" value="SIS40771.1"/>
    <property type="molecule type" value="Genomic_DNA"/>
</dbReference>
<keyword evidence="2" id="KW-1185">Reference proteome</keyword>
<proteinExistence type="predicted"/>
<evidence type="ECO:0000313" key="1">
    <source>
        <dbReference type="EMBL" id="SIS40771.1"/>
    </source>
</evidence>
<accession>A0A1N7IUX0</accession>